<dbReference type="Gene3D" id="3.30.500.10">
    <property type="entry name" value="MHC class I-like antigen recognition-like"/>
    <property type="match status" value="1"/>
</dbReference>
<evidence type="ECO:0000259" key="5">
    <source>
        <dbReference type="PROSITE" id="PS50835"/>
    </source>
</evidence>
<dbReference type="Bgee" id="ENSAMXG00000033547">
    <property type="expression patterns" value="Expressed in pharyngeal gill and 3 other cell types or tissues"/>
</dbReference>
<reference evidence="6" key="4">
    <citation type="submission" date="2025-09" db="UniProtKB">
        <authorList>
            <consortium name="Ensembl"/>
        </authorList>
    </citation>
    <scope>IDENTIFICATION</scope>
</reference>
<evidence type="ECO:0000313" key="7">
    <source>
        <dbReference type="Proteomes" id="UP000018467"/>
    </source>
</evidence>
<keyword evidence="3" id="KW-0812">Transmembrane</keyword>
<evidence type="ECO:0000313" key="6">
    <source>
        <dbReference type="Ensembl" id="ENSAMXP00000047221.1"/>
    </source>
</evidence>
<reference evidence="6" key="3">
    <citation type="submission" date="2025-08" db="UniProtKB">
        <authorList>
            <consortium name="Ensembl"/>
        </authorList>
    </citation>
    <scope>IDENTIFICATION</scope>
</reference>
<dbReference type="InterPro" id="IPR007110">
    <property type="entry name" value="Ig-like_dom"/>
</dbReference>
<feature type="compositionally biased region" description="Polar residues" evidence="2">
    <location>
        <begin position="361"/>
        <end position="372"/>
    </location>
</feature>
<dbReference type="Pfam" id="PF07654">
    <property type="entry name" value="C1-set"/>
    <property type="match status" value="1"/>
</dbReference>
<reference evidence="7" key="1">
    <citation type="submission" date="2013-03" db="EMBL/GenBank/DDBJ databases">
        <authorList>
            <person name="Jeffery W."/>
            <person name="Warren W."/>
            <person name="Wilson R.K."/>
        </authorList>
    </citation>
    <scope>NUCLEOTIDE SEQUENCE</scope>
    <source>
        <strain evidence="7">female</strain>
    </source>
</reference>
<dbReference type="Gene3D" id="2.60.40.10">
    <property type="entry name" value="Immunoglobulins"/>
    <property type="match status" value="1"/>
</dbReference>
<feature type="domain" description="Ig-like" evidence="5">
    <location>
        <begin position="197"/>
        <end position="283"/>
    </location>
</feature>
<dbReference type="GO" id="GO:0009897">
    <property type="term" value="C:external side of plasma membrane"/>
    <property type="evidence" value="ECO:0007669"/>
    <property type="project" value="TreeGrafter"/>
</dbReference>
<evidence type="ECO:0000256" key="1">
    <source>
        <dbReference type="ARBA" id="ARBA00023180"/>
    </source>
</evidence>
<dbReference type="InterPro" id="IPR003597">
    <property type="entry name" value="Ig_C1-set"/>
</dbReference>
<keyword evidence="3" id="KW-0472">Membrane</keyword>
<evidence type="ECO:0000256" key="2">
    <source>
        <dbReference type="SAM" id="MobiDB-lite"/>
    </source>
</evidence>
<dbReference type="InterPro" id="IPR013783">
    <property type="entry name" value="Ig-like_fold"/>
</dbReference>
<feature type="chain" id="PRO_5017236608" evidence="4">
    <location>
        <begin position="18"/>
        <end position="372"/>
    </location>
</feature>
<dbReference type="InterPro" id="IPR011162">
    <property type="entry name" value="MHC_I/II-like_Ag-recog"/>
</dbReference>
<dbReference type="PANTHER" id="PTHR16675:SF235">
    <property type="entry name" value="SHKT DOMAIN-CONTAINING PROTEIN"/>
    <property type="match status" value="1"/>
</dbReference>
<dbReference type="Ensembl" id="ENSAMXT00000055677.1">
    <property type="protein sequence ID" value="ENSAMXP00000047221.1"/>
    <property type="gene ID" value="ENSAMXG00000033547.1"/>
</dbReference>
<dbReference type="PANTHER" id="PTHR16675">
    <property type="entry name" value="MHC CLASS I-RELATED"/>
    <property type="match status" value="1"/>
</dbReference>
<dbReference type="STRING" id="7994.ENSAMXP00000047221"/>
<dbReference type="SUPFAM" id="SSF48726">
    <property type="entry name" value="Immunoglobulin"/>
    <property type="match status" value="1"/>
</dbReference>
<keyword evidence="3" id="KW-1133">Transmembrane helix</keyword>
<feature type="region of interest" description="Disordered" evidence="2">
    <location>
        <begin position="326"/>
        <end position="372"/>
    </location>
</feature>
<sequence length="372" mass="41523">MKIACVFFLLNLQQVYADVLCGYWISSKGYGLPHFTERIVLNDATIFYHDSSLKSKMPCPDWLNSTAGKDEWISIHDWSDYNKYVFNLGLQSATKQFNQSGSMTDQNIYQASGCCFLYPNGTSTAVVSHAFNGKDFASFDIKTKTFVAAVPQAVLYKRDREKDEYSISKVELFYTKSCVERLKILKQAPDVQIRKVPEVRILEQRQAGSVTVTCHVTGFYPREVQVFWLGSDLQPVDEGVTEVLPNDDRTYQTRKSVIVPEEDVGKQNYSCVVLHISVPNNITTVWDGDGVGGGVCWWWIPILGILLLAAAVAGVWRWCSRTRGHDGHAPVPGAQHPNVSEHPLLQEQPPPTSPSPISDEAAQNTAASDEVL</sequence>
<dbReference type="SMART" id="SM00407">
    <property type="entry name" value="IGc1"/>
    <property type="match status" value="1"/>
</dbReference>
<dbReference type="SUPFAM" id="SSF54452">
    <property type="entry name" value="MHC antigen-recognition domain"/>
    <property type="match status" value="1"/>
</dbReference>
<dbReference type="InterPro" id="IPR037055">
    <property type="entry name" value="MHC_I-like_Ag-recog_sf"/>
</dbReference>
<accession>A0A3B1JZS7</accession>
<dbReference type="GO" id="GO:0005615">
    <property type="term" value="C:extracellular space"/>
    <property type="evidence" value="ECO:0007669"/>
    <property type="project" value="TreeGrafter"/>
</dbReference>
<dbReference type="GO" id="GO:0006955">
    <property type="term" value="P:immune response"/>
    <property type="evidence" value="ECO:0007669"/>
    <property type="project" value="TreeGrafter"/>
</dbReference>
<proteinExistence type="predicted"/>
<dbReference type="InterPro" id="IPR050208">
    <property type="entry name" value="MHC_class-I_related"/>
</dbReference>
<name>A0A3B1JZS7_ASTMX</name>
<feature type="transmembrane region" description="Helical" evidence="3">
    <location>
        <begin position="297"/>
        <end position="316"/>
    </location>
</feature>
<dbReference type="Pfam" id="PF00129">
    <property type="entry name" value="MHC_I"/>
    <property type="match status" value="1"/>
</dbReference>
<keyword evidence="4" id="KW-0732">Signal</keyword>
<protein>
    <submittedName>
        <fullName evidence="6">Class I histocompatibility antigen, F10 alpha chain-like</fullName>
    </submittedName>
</protein>
<feature type="signal peptide" evidence="4">
    <location>
        <begin position="1"/>
        <end position="17"/>
    </location>
</feature>
<dbReference type="InterPro" id="IPR036179">
    <property type="entry name" value="Ig-like_dom_sf"/>
</dbReference>
<reference evidence="7" key="2">
    <citation type="journal article" date="2014" name="Nat. Commun.">
        <title>The cavefish genome reveals candidate genes for eye loss.</title>
        <authorList>
            <person name="McGaugh S.E."/>
            <person name="Gross J.B."/>
            <person name="Aken B."/>
            <person name="Blin M."/>
            <person name="Borowsky R."/>
            <person name="Chalopin D."/>
            <person name="Hinaux H."/>
            <person name="Jeffery W.R."/>
            <person name="Keene A."/>
            <person name="Ma L."/>
            <person name="Minx P."/>
            <person name="Murphy D."/>
            <person name="O'Quin K.E."/>
            <person name="Retaux S."/>
            <person name="Rohner N."/>
            <person name="Searle S.M."/>
            <person name="Stahl B.A."/>
            <person name="Tabin C."/>
            <person name="Volff J.N."/>
            <person name="Yoshizawa M."/>
            <person name="Warren W.C."/>
        </authorList>
    </citation>
    <scope>NUCLEOTIDE SEQUENCE [LARGE SCALE GENOMIC DNA]</scope>
    <source>
        <strain evidence="7">female</strain>
    </source>
</reference>
<keyword evidence="1" id="KW-0325">Glycoprotein</keyword>
<dbReference type="AlphaFoldDB" id="A0A3B1JZS7"/>
<dbReference type="GeneTree" id="ENSGT01120000271825"/>
<dbReference type="InterPro" id="IPR011161">
    <property type="entry name" value="MHC_I-like_Ag-recog"/>
</dbReference>
<dbReference type="PROSITE" id="PS50835">
    <property type="entry name" value="IG_LIKE"/>
    <property type="match status" value="1"/>
</dbReference>
<evidence type="ECO:0000256" key="3">
    <source>
        <dbReference type="SAM" id="Phobius"/>
    </source>
</evidence>
<evidence type="ECO:0000256" key="4">
    <source>
        <dbReference type="SAM" id="SignalP"/>
    </source>
</evidence>
<organism evidence="6 7">
    <name type="scientific">Astyanax mexicanus</name>
    <name type="common">Blind cave fish</name>
    <name type="synonym">Astyanax fasciatus mexicanus</name>
    <dbReference type="NCBI Taxonomy" id="7994"/>
    <lineage>
        <taxon>Eukaryota</taxon>
        <taxon>Metazoa</taxon>
        <taxon>Chordata</taxon>
        <taxon>Craniata</taxon>
        <taxon>Vertebrata</taxon>
        <taxon>Euteleostomi</taxon>
        <taxon>Actinopterygii</taxon>
        <taxon>Neopterygii</taxon>
        <taxon>Teleostei</taxon>
        <taxon>Ostariophysi</taxon>
        <taxon>Characiformes</taxon>
        <taxon>Characoidei</taxon>
        <taxon>Acestrorhamphidae</taxon>
        <taxon>Acestrorhamphinae</taxon>
        <taxon>Astyanax</taxon>
    </lineage>
</organism>
<dbReference type="Proteomes" id="UP000018467">
    <property type="component" value="Unassembled WGS sequence"/>
</dbReference>
<dbReference type="InParanoid" id="A0A3B1JZS7"/>
<keyword evidence="7" id="KW-1185">Reference proteome</keyword>